<evidence type="ECO:0000313" key="2">
    <source>
        <dbReference type="Proteomes" id="UP001272242"/>
    </source>
</evidence>
<reference evidence="2" key="1">
    <citation type="journal article" date="2023" name="Mar. Drugs">
        <title>Gemmata algarum, a Novel Planctomycete Isolated from an Algal Mat, Displays Antimicrobial Activity.</title>
        <authorList>
            <person name="Kumar G."/>
            <person name="Kallscheuer N."/>
            <person name="Kashif M."/>
            <person name="Ahamad S."/>
            <person name="Jagadeeshwari U."/>
            <person name="Pannikurungottu S."/>
            <person name="Haufschild T."/>
            <person name="Kabuu M."/>
            <person name="Sasikala C."/>
            <person name="Jogler C."/>
            <person name="Ramana C."/>
        </authorList>
    </citation>
    <scope>NUCLEOTIDE SEQUENCE [LARGE SCALE GENOMIC DNA]</scope>
    <source>
        <strain evidence="2">JC673</strain>
    </source>
</reference>
<dbReference type="RefSeq" id="WP_320687861.1">
    <property type="nucleotide sequence ID" value="NZ_JAXBLV010000194.1"/>
</dbReference>
<accession>A0ABU5F224</accession>
<organism evidence="1 2">
    <name type="scientific">Gemmata algarum</name>
    <dbReference type="NCBI Taxonomy" id="2975278"/>
    <lineage>
        <taxon>Bacteria</taxon>
        <taxon>Pseudomonadati</taxon>
        <taxon>Planctomycetota</taxon>
        <taxon>Planctomycetia</taxon>
        <taxon>Gemmatales</taxon>
        <taxon>Gemmataceae</taxon>
        <taxon>Gemmata</taxon>
    </lineage>
</organism>
<comment type="caution">
    <text evidence="1">The sequence shown here is derived from an EMBL/GenBank/DDBJ whole genome shotgun (WGS) entry which is preliminary data.</text>
</comment>
<gene>
    <name evidence="1" type="ORF">R5W23_002729</name>
</gene>
<keyword evidence="2" id="KW-1185">Reference proteome</keyword>
<dbReference type="EMBL" id="JAXBLV010000194">
    <property type="protein sequence ID" value="MDY3561451.1"/>
    <property type="molecule type" value="Genomic_DNA"/>
</dbReference>
<name>A0ABU5F224_9BACT</name>
<proteinExistence type="predicted"/>
<dbReference type="Proteomes" id="UP001272242">
    <property type="component" value="Unassembled WGS sequence"/>
</dbReference>
<evidence type="ECO:0000313" key="1">
    <source>
        <dbReference type="EMBL" id="MDY3561451.1"/>
    </source>
</evidence>
<sequence>MLNVTRELVDGIRAASPCASAAWVLARTRVAIVARHGGPEDADALLELFLEDPADYRRAGVLDAVMRRGTRGTAHKLASACLAGGRLREGVQEQVLHALGFLGYAAARDTLWQYAVGEIETSYDGQMGAALGLLSLSCDGLEREIESAARACAGKNLFPEFLPILAHKVGNPELLPLLFDMGQTTASTDCNGGLVYGIALFGETGRPYFDRLLFDSQWETHGPGTGTGGWTYHGFRHLGGSVAEVARQLRACHSAMSYESWEYRVRVWLELVQHWFDDPLPPHCNVGYTPERAVDVCSGAFDRSSANGDDSLSGLVRDKGWVSRHEIYALRTRLEDRIMSEEASRAFAVSS</sequence>
<protein>
    <recommendedName>
        <fullName evidence="3">HEAT repeat domain-containing protein</fullName>
    </recommendedName>
</protein>
<evidence type="ECO:0008006" key="3">
    <source>
        <dbReference type="Google" id="ProtNLM"/>
    </source>
</evidence>